<comment type="caution">
    <text evidence="2">The sequence shown here is derived from an EMBL/GenBank/DDBJ whole genome shotgun (WGS) entry which is preliminary data.</text>
</comment>
<dbReference type="EMBL" id="BGZK01001191">
    <property type="protein sequence ID" value="GBP73907.1"/>
    <property type="molecule type" value="Genomic_DNA"/>
</dbReference>
<organism evidence="2 3">
    <name type="scientific">Eumeta variegata</name>
    <name type="common">Bagworm moth</name>
    <name type="synonym">Eumeta japonica</name>
    <dbReference type="NCBI Taxonomy" id="151549"/>
    <lineage>
        <taxon>Eukaryota</taxon>
        <taxon>Metazoa</taxon>
        <taxon>Ecdysozoa</taxon>
        <taxon>Arthropoda</taxon>
        <taxon>Hexapoda</taxon>
        <taxon>Insecta</taxon>
        <taxon>Pterygota</taxon>
        <taxon>Neoptera</taxon>
        <taxon>Endopterygota</taxon>
        <taxon>Lepidoptera</taxon>
        <taxon>Glossata</taxon>
        <taxon>Ditrysia</taxon>
        <taxon>Tineoidea</taxon>
        <taxon>Psychidae</taxon>
        <taxon>Oiketicinae</taxon>
        <taxon>Eumeta</taxon>
    </lineage>
</organism>
<keyword evidence="3" id="KW-1185">Reference proteome</keyword>
<feature type="region of interest" description="Disordered" evidence="1">
    <location>
        <begin position="1"/>
        <end position="82"/>
    </location>
</feature>
<reference evidence="2 3" key="1">
    <citation type="journal article" date="2019" name="Commun. Biol.">
        <title>The bagworm genome reveals a unique fibroin gene that provides high tensile strength.</title>
        <authorList>
            <person name="Kono N."/>
            <person name="Nakamura H."/>
            <person name="Ohtoshi R."/>
            <person name="Tomita M."/>
            <person name="Numata K."/>
            <person name="Arakawa K."/>
        </authorList>
    </citation>
    <scope>NUCLEOTIDE SEQUENCE [LARGE SCALE GENOMIC DNA]</scope>
</reference>
<evidence type="ECO:0000256" key="1">
    <source>
        <dbReference type="SAM" id="MobiDB-lite"/>
    </source>
</evidence>
<evidence type="ECO:0000313" key="3">
    <source>
        <dbReference type="Proteomes" id="UP000299102"/>
    </source>
</evidence>
<evidence type="ECO:0000313" key="2">
    <source>
        <dbReference type="EMBL" id="GBP73907.1"/>
    </source>
</evidence>
<sequence>MRSSEQHRESRLAPKSRTESGSELSKIQELDLIRRQGLKPGVLGSEMKPETKLGLPERSMNTKHQGDVHAGELQGEKILSNN</sequence>
<gene>
    <name evidence="2" type="ORF">EVAR_54206_1</name>
</gene>
<protein>
    <submittedName>
        <fullName evidence="2">Uncharacterized protein</fullName>
    </submittedName>
</protein>
<proteinExistence type="predicted"/>
<name>A0A4C1YHK3_EUMVA</name>
<accession>A0A4C1YHK3</accession>
<feature type="compositionally biased region" description="Basic and acidic residues" evidence="1">
    <location>
        <begin position="1"/>
        <end position="34"/>
    </location>
</feature>
<dbReference type="AlphaFoldDB" id="A0A4C1YHK3"/>
<dbReference type="Proteomes" id="UP000299102">
    <property type="component" value="Unassembled WGS sequence"/>
</dbReference>